<proteinExistence type="predicted"/>
<organism evidence="2">
    <name type="scientific">gut metagenome</name>
    <dbReference type="NCBI Taxonomy" id="749906"/>
    <lineage>
        <taxon>unclassified sequences</taxon>
        <taxon>metagenomes</taxon>
        <taxon>organismal metagenomes</taxon>
    </lineage>
</organism>
<name>J9G8Z7_9ZZZZ</name>
<keyword evidence="2" id="KW-0067">ATP-binding</keyword>
<protein>
    <submittedName>
        <fullName evidence="2">SWF/SNF family helicase</fullName>
    </submittedName>
</protein>
<sequence length="429" mass="49126">WPEGESFKVKCMGDARQWDIHLVSHNNWFDIEGDVQFSDQTLLPMAELLELLSKSKGRYVKLNENEFISLSDSLRRQLDRLEAIVVKQKGKLQLTAFQAGLLGDDILDGDFQIHYDDRLQQLREKVAESAKHQIKVPAQLKATLRDYQLEGFQWMARLNSWGAGACLADDMGLGKTLQSIAYLLYMAKKGPSLVVAPASVVPNWRKEIERFAPALQVRVLNVCNDRVQTIKKAKKMEVVLTSYGLLNSENEAMIEKKWNVICLDEAHTIKNRETKTSAVVMQLQSENRLVLTGTPIQNHLGELWNLFQFINPGLLGSYEHFQSKFILPIEQDYNKQRQLQLNRIVHPFMLRRTKQEVVDELPDKEEIVLPVEFSEDEMNLYEVIRRRAKEMIEEGGAKVNVATLAEITRLRQAACCASLAEKKWKGECG</sequence>
<dbReference type="PANTHER" id="PTHR10799">
    <property type="entry name" value="SNF2/RAD54 HELICASE FAMILY"/>
    <property type="match status" value="1"/>
</dbReference>
<feature type="non-terminal residue" evidence="2">
    <location>
        <position position="429"/>
    </location>
</feature>
<dbReference type="PROSITE" id="PS51192">
    <property type="entry name" value="HELICASE_ATP_BIND_1"/>
    <property type="match status" value="1"/>
</dbReference>
<feature type="domain" description="Helicase ATP-binding" evidence="1">
    <location>
        <begin position="156"/>
        <end position="313"/>
    </location>
</feature>
<dbReference type="Pfam" id="PF00176">
    <property type="entry name" value="SNF2-rel_dom"/>
    <property type="match status" value="1"/>
</dbReference>
<dbReference type="SUPFAM" id="SSF52540">
    <property type="entry name" value="P-loop containing nucleoside triphosphate hydrolases"/>
    <property type="match status" value="1"/>
</dbReference>
<evidence type="ECO:0000313" key="2">
    <source>
        <dbReference type="EMBL" id="EJX03717.1"/>
    </source>
</evidence>
<dbReference type="GO" id="GO:0005524">
    <property type="term" value="F:ATP binding"/>
    <property type="evidence" value="ECO:0007669"/>
    <property type="project" value="InterPro"/>
</dbReference>
<gene>
    <name evidence="2" type="ORF">EVA_08177</name>
</gene>
<dbReference type="InterPro" id="IPR038718">
    <property type="entry name" value="SNF2-like_sf"/>
</dbReference>
<dbReference type="AlphaFoldDB" id="J9G8Z7"/>
<dbReference type="InterPro" id="IPR000330">
    <property type="entry name" value="SNF2_N"/>
</dbReference>
<keyword evidence="2" id="KW-0347">Helicase</keyword>
<dbReference type="EMBL" id="AMCI01002064">
    <property type="protein sequence ID" value="EJX03717.1"/>
    <property type="molecule type" value="Genomic_DNA"/>
</dbReference>
<keyword evidence="2" id="KW-0378">Hydrolase</keyword>
<dbReference type="GO" id="GO:0004386">
    <property type="term" value="F:helicase activity"/>
    <property type="evidence" value="ECO:0007669"/>
    <property type="project" value="UniProtKB-KW"/>
</dbReference>
<reference evidence="2" key="1">
    <citation type="journal article" date="2012" name="PLoS ONE">
        <title>Gene sets for utilization of primary and secondary nutrition supplies in the distal gut of endangered iberian lynx.</title>
        <authorList>
            <person name="Alcaide M."/>
            <person name="Messina E."/>
            <person name="Richter M."/>
            <person name="Bargiela R."/>
            <person name="Peplies J."/>
            <person name="Huws S.A."/>
            <person name="Newbold C.J."/>
            <person name="Golyshin P.N."/>
            <person name="Simon M.A."/>
            <person name="Lopez G."/>
            <person name="Yakimov M.M."/>
            <person name="Ferrer M."/>
        </authorList>
    </citation>
    <scope>NUCLEOTIDE SEQUENCE</scope>
</reference>
<dbReference type="InterPro" id="IPR027417">
    <property type="entry name" value="P-loop_NTPase"/>
</dbReference>
<dbReference type="InterPro" id="IPR014001">
    <property type="entry name" value="Helicase_ATP-bd"/>
</dbReference>
<feature type="non-terminal residue" evidence="2">
    <location>
        <position position="1"/>
    </location>
</feature>
<evidence type="ECO:0000259" key="1">
    <source>
        <dbReference type="PROSITE" id="PS51192"/>
    </source>
</evidence>
<comment type="caution">
    <text evidence="2">The sequence shown here is derived from an EMBL/GenBank/DDBJ whole genome shotgun (WGS) entry which is preliminary data.</text>
</comment>
<keyword evidence="2" id="KW-0547">Nucleotide-binding</keyword>
<accession>J9G8Z7</accession>
<dbReference type="SMART" id="SM00487">
    <property type="entry name" value="DEXDc"/>
    <property type="match status" value="1"/>
</dbReference>
<dbReference type="CDD" id="cd18012">
    <property type="entry name" value="DEXQc_arch_SWI2_SNF2"/>
    <property type="match status" value="1"/>
</dbReference>
<dbReference type="Gene3D" id="3.40.50.10810">
    <property type="entry name" value="Tandem AAA-ATPase domain"/>
    <property type="match status" value="1"/>
</dbReference>